<dbReference type="Proteomes" id="UP000062912">
    <property type="component" value="Unassembled WGS sequence"/>
</dbReference>
<feature type="compositionally biased region" description="Low complexity" evidence="1">
    <location>
        <begin position="90"/>
        <end position="107"/>
    </location>
</feature>
<comment type="caution">
    <text evidence="2">The sequence shown here is derived from an EMBL/GenBank/DDBJ whole genome shotgun (WGS) entry which is preliminary data.</text>
</comment>
<dbReference type="AlphaFoldDB" id="A0A132EBI2"/>
<gene>
    <name evidence="2" type="ORF">WT56_24645</name>
</gene>
<accession>A0A132EBI2</accession>
<dbReference type="Pfam" id="PF10667">
    <property type="entry name" value="DUF2486"/>
    <property type="match status" value="1"/>
</dbReference>
<proteinExistence type="predicted"/>
<feature type="compositionally biased region" description="Low complexity" evidence="1">
    <location>
        <begin position="185"/>
        <end position="198"/>
    </location>
</feature>
<protein>
    <recommendedName>
        <fullName evidence="4">DUF2486 domain-containing protein</fullName>
    </recommendedName>
</protein>
<evidence type="ECO:0000256" key="1">
    <source>
        <dbReference type="SAM" id="MobiDB-lite"/>
    </source>
</evidence>
<name>A0A132EBI2_9BURK</name>
<dbReference type="EMBL" id="LPJR01000059">
    <property type="protein sequence ID" value="KWF23988.1"/>
    <property type="molecule type" value="Genomic_DNA"/>
</dbReference>
<evidence type="ECO:0000313" key="3">
    <source>
        <dbReference type="Proteomes" id="UP000062912"/>
    </source>
</evidence>
<reference evidence="2 3" key="1">
    <citation type="submission" date="2015-11" db="EMBL/GenBank/DDBJ databases">
        <title>Expanding the genomic diversity of Burkholderia species for the development of highly accurate diagnostics.</title>
        <authorList>
            <person name="Sahl J."/>
            <person name="Keim P."/>
            <person name="Wagner D."/>
        </authorList>
    </citation>
    <scope>NUCLEOTIDE SEQUENCE [LARGE SCALE GENOMIC DNA]</scope>
    <source>
        <strain evidence="2 3">MSMB368WGS</strain>
    </source>
</reference>
<dbReference type="OrthoDB" id="9035715at2"/>
<evidence type="ECO:0008006" key="4">
    <source>
        <dbReference type="Google" id="ProtNLM"/>
    </source>
</evidence>
<dbReference type="RefSeq" id="WP_060245119.1">
    <property type="nucleotide sequence ID" value="NZ_LPJR01000059.1"/>
</dbReference>
<sequence length="280" mass="28128">MTQAESSSIPTLTDVLVPGNPARARSPAAGAPQPHDDATLPVLTDVIAPGGAGAAPAVPSKVEADPDTVVVEPVPTPDVPAVEWPPRVGAATASDADAPAEPAAAQRVVAEHAAMDAPLASALAADALSSHADPAAAHAHASLEPVSGGNVPETAVSAADGPAAVAGHADATVGSEPADRPVSGLAQPDAPAPAEAAAALTAEDAQHIAERLRNRLTGYLTGAGRETIEARCRDALHDHSAWLVGQITREVALALETEVMDWVRDAVDEEIARRRAGHSG</sequence>
<feature type="compositionally biased region" description="Low complexity" evidence="1">
    <location>
        <begin position="155"/>
        <end position="174"/>
    </location>
</feature>
<feature type="compositionally biased region" description="Polar residues" evidence="1">
    <location>
        <begin position="1"/>
        <end position="11"/>
    </location>
</feature>
<feature type="region of interest" description="Disordered" evidence="1">
    <location>
        <begin position="76"/>
        <end position="107"/>
    </location>
</feature>
<feature type="region of interest" description="Disordered" evidence="1">
    <location>
        <begin position="139"/>
        <end position="198"/>
    </location>
</feature>
<organism evidence="2 3">
    <name type="scientific">Burkholderia pseudomultivorans</name>
    <dbReference type="NCBI Taxonomy" id="1207504"/>
    <lineage>
        <taxon>Bacteria</taxon>
        <taxon>Pseudomonadati</taxon>
        <taxon>Pseudomonadota</taxon>
        <taxon>Betaproteobacteria</taxon>
        <taxon>Burkholderiales</taxon>
        <taxon>Burkholderiaceae</taxon>
        <taxon>Burkholderia</taxon>
        <taxon>Burkholderia cepacia complex</taxon>
    </lineage>
</organism>
<evidence type="ECO:0000313" key="2">
    <source>
        <dbReference type="EMBL" id="KWF23988.1"/>
    </source>
</evidence>
<feature type="compositionally biased region" description="Low complexity" evidence="1">
    <location>
        <begin position="18"/>
        <end position="33"/>
    </location>
</feature>
<feature type="region of interest" description="Disordered" evidence="1">
    <location>
        <begin position="1"/>
        <end position="38"/>
    </location>
</feature>
<dbReference type="InterPro" id="IPR018924">
    <property type="entry name" value="DUF2486"/>
</dbReference>